<proteinExistence type="predicted"/>
<accession>A0A1E5W0I2</accession>
<evidence type="ECO:0000313" key="2">
    <source>
        <dbReference type="EMBL" id="OEL30906.1"/>
    </source>
</evidence>
<protein>
    <recommendedName>
        <fullName evidence="4">Knottin scorpion toxin-like domain-containing protein</fullName>
    </recommendedName>
</protein>
<dbReference type="EMBL" id="LWDX02024536">
    <property type="protein sequence ID" value="OEL30906.1"/>
    <property type="molecule type" value="Genomic_DNA"/>
</dbReference>
<keyword evidence="1" id="KW-0732">Signal</keyword>
<dbReference type="Proteomes" id="UP000095767">
    <property type="component" value="Unassembled WGS sequence"/>
</dbReference>
<sequence length="86" mass="9026">MRATQVLLILALMVMLLGEVEMASIESSGKPKCSSVVFGLGKRCVPAECDKKCIDFGGNHGTCIEGPACNCLLCGPHGPKPPPLQQ</sequence>
<reference evidence="2 3" key="1">
    <citation type="submission" date="2016-09" db="EMBL/GenBank/DDBJ databases">
        <title>The draft genome of Dichanthelium oligosanthes: A C3 panicoid grass species.</title>
        <authorList>
            <person name="Studer A.J."/>
            <person name="Schnable J.C."/>
            <person name="Brutnell T.P."/>
        </authorList>
    </citation>
    <scope>NUCLEOTIDE SEQUENCE [LARGE SCALE GENOMIC DNA]</scope>
    <source>
        <strain evidence="3">cv. Kellogg 1175</strain>
        <tissue evidence="2">Leaf</tissue>
    </source>
</reference>
<gene>
    <name evidence="2" type="ORF">BAE44_0008076</name>
</gene>
<comment type="caution">
    <text evidence="2">The sequence shown here is derived from an EMBL/GenBank/DDBJ whole genome shotgun (WGS) entry which is preliminary data.</text>
</comment>
<dbReference type="AlphaFoldDB" id="A0A1E5W0I2"/>
<dbReference type="OrthoDB" id="10379289at2759"/>
<feature type="signal peptide" evidence="1">
    <location>
        <begin position="1"/>
        <end position="22"/>
    </location>
</feature>
<evidence type="ECO:0000313" key="3">
    <source>
        <dbReference type="Proteomes" id="UP000095767"/>
    </source>
</evidence>
<organism evidence="2 3">
    <name type="scientific">Dichanthelium oligosanthes</name>
    <dbReference type="NCBI Taxonomy" id="888268"/>
    <lineage>
        <taxon>Eukaryota</taxon>
        <taxon>Viridiplantae</taxon>
        <taxon>Streptophyta</taxon>
        <taxon>Embryophyta</taxon>
        <taxon>Tracheophyta</taxon>
        <taxon>Spermatophyta</taxon>
        <taxon>Magnoliopsida</taxon>
        <taxon>Liliopsida</taxon>
        <taxon>Poales</taxon>
        <taxon>Poaceae</taxon>
        <taxon>PACMAD clade</taxon>
        <taxon>Panicoideae</taxon>
        <taxon>Panicodae</taxon>
        <taxon>Paniceae</taxon>
        <taxon>Dichantheliinae</taxon>
        <taxon>Dichanthelium</taxon>
    </lineage>
</organism>
<name>A0A1E5W0I2_9POAL</name>
<evidence type="ECO:0008006" key="4">
    <source>
        <dbReference type="Google" id="ProtNLM"/>
    </source>
</evidence>
<evidence type="ECO:0000256" key="1">
    <source>
        <dbReference type="SAM" id="SignalP"/>
    </source>
</evidence>
<feature type="chain" id="PRO_5009188670" description="Knottin scorpion toxin-like domain-containing protein" evidence="1">
    <location>
        <begin position="23"/>
        <end position="86"/>
    </location>
</feature>
<keyword evidence="3" id="KW-1185">Reference proteome</keyword>